<name>A0A830ERP8_9EURY</name>
<dbReference type="AlphaFoldDB" id="A0A830ERP8"/>
<sequence length="112" mass="12600">MHLWLIQYGKERRFLGASNRPGAWNTRAGLFYGIRKTMSTNESESQDSTAIIEAGDDGVILDDSPEWEGPFTEFNQYGQPTGHTYVRCPECGIEVLESDTPTASHRPACRFK</sequence>
<reference evidence="2" key="2">
    <citation type="submission" date="2020-09" db="EMBL/GenBank/DDBJ databases">
        <authorList>
            <person name="Sun Q."/>
            <person name="Ohkuma M."/>
        </authorList>
    </citation>
    <scope>NUCLEOTIDE SEQUENCE</scope>
    <source>
        <strain evidence="2">JCM 14359</strain>
    </source>
</reference>
<gene>
    <name evidence="2" type="ORF">GCM10008995_29050</name>
</gene>
<evidence type="ECO:0000313" key="3">
    <source>
        <dbReference type="Proteomes" id="UP000653099"/>
    </source>
</evidence>
<comment type="caution">
    <text evidence="2">The sequence shown here is derived from an EMBL/GenBank/DDBJ whole genome shotgun (WGS) entry which is preliminary data.</text>
</comment>
<dbReference type="InterPro" id="IPR058431">
    <property type="entry name" value="DUF8118"/>
</dbReference>
<dbReference type="EMBL" id="BMOC01000035">
    <property type="protein sequence ID" value="GGJ17423.1"/>
    <property type="molecule type" value="Genomic_DNA"/>
</dbReference>
<evidence type="ECO:0000259" key="1">
    <source>
        <dbReference type="Pfam" id="PF26435"/>
    </source>
</evidence>
<accession>A0A830ERP8</accession>
<evidence type="ECO:0000313" key="2">
    <source>
        <dbReference type="EMBL" id="GGJ17423.1"/>
    </source>
</evidence>
<dbReference type="Pfam" id="PF26435">
    <property type="entry name" value="DUF8118"/>
    <property type="match status" value="1"/>
</dbReference>
<feature type="domain" description="DUF8118" evidence="1">
    <location>
        <begin position="66"/>
        <end position="109"/>
    </location>
</feature>
<reference evidence="2" key="1">
    <citation type="journal article" date="2014" name="Int. J. Syst. Evol. Microbiol.">
        <title>Complete genome sequence of Corynebacterium casei LMG S-19264T (=DSM 44701T), isolated from a smear-ripened cheese.</title>
        <authorList>
            <consortium name="US DOE Joint Genome Institute (JGI-PGF)"/>
            <person name="Walter F."/>
            <person name="Albersmeier A."/>
            <person name="Kalinowski J."/>
            <person name="Ruckert C."/>
        </authorList>
    </citation>
    <scope>NUCLEOTIDE SEQUENCE</scope>
    <source>
        <strain evidence="2">JCM 14359</strain>
    </source>
</reference>
<keyword evidence="3" id="KW-1185">Reference proteome</keyword>
<organism evidence="2 3">
    <name type="scientific">Halobellus salinus</name>
    <dbReference type="NCBI Taxonomy" id="931585"/>
    <lineage>
        <taxon>Archaea</taxon>
        <taxon>Methanobacteriati</taxon>
        <taxon>Methanobacteriota</taxon>
        <taxon>Stenosarchaea group</taxon>
        <taxon>Halobacteria</taxon>
        <taxon>Halobacteriales</taxon>
        <taxon>Haloferacaceae</taxon>
        <taxon>Halobellus</taxon>
    </lineage>
</organism>
<protein>
    <recommendedName>
        <fullName evidence="1">DUF8118 domain-containing protein</fullName>
    </recommendedName>
</protein>
<dbReference type="Proteomes" id="UP000653099">
    <property type="component" value="Unassembled WGS sequence"/>
</dbReference>
<proteinExistence type="predicted"/>